<organism evidence="1 2">
    <name type="scientific">Candidatus Scalindua rubra</name>
    <dbReference type="NCBI Taxonomy" id="1872076"/>
    <lineage>
        <taxon>Bacteria</taxon>
        <taxon>Pseudomonadati</taxon>
        <taxon>Planctomycetota</taxon>
        <taxon>Candidatus Brocadiia</taxon>
        <taxon>Candidatus Brocadiales</taxon>
        <taxon>Candidatus Scalinduaceae</taxon>
        <taxon>Candidatus Scalindua</taxon>
    </lineage>
</organism>
<dbReference type="AlphaFoldDB" id="A0A1E3XA05"/>
<reference evidence="1 2" key="1">
    <citation type="submission" date="2016-07" db="EMBL/GenBank/DDBJ databases">
        <title>Draft genome of Scalindua rubra, obtained from a brine-seawater interface in the Red Sea, sheds light on salt adaptation in anammox bacteria.</title>
        <authorList>
            <person name="Speth D.R."/>
            <person name="Lagkouvardos I."/>
            <person name="Wang Y."/>
            <person name="Qian P.-Y."/>
            <person name="Dutilh B.E."/>
            <person name="Jetten M.S."/>
        </authorList>
    </citation>
    <scope>NUCLEOTIDE SEQUENCE [LARGE SCALE GENOMIC DNA]</scope>
    <source>
        <strain evidence="1">BSI-1</strain>
    </source>
</reference>
<gene>
    <name evidence="1" type="ORF">SCARUB_02430</name>
</gene>
<dbReference type="EMBL" id="MAYW01000062">
    <property type="protein sequence ID" value="ODS32442.1"/>
    <property type="molecule type" value="Genomic_DNA"/>
</dbReference>
<comment type="caution">
    <text evidence="1">The sequence shown here is derived from an EMBL/GenBank/DDBJ whole genome shotgun (WGS) entry which is preliminary data.</text>
</comment>
<dbReference type="Proteomes" id="UP000094056">
    <property type="component" value="Unassembled WGS sequence"/>
</dbReference>
<proteinExistence type="predicted"/>
<evidence type="ECO:0000313" key="1">
    <source>
        <dbReference type="EMBL" id="ODS32442.1"/>
    </source>
</evidence>
<evidence type="ECO:0000313" key="2">
    <source>
        <dbReference type="Proteomes" id="UP000094056"/>
    </source>
</evidence>
<accession>A0A1E3XA05</accession>
<protein>
    <submittedName>
        <fullName evidence="1">Uncharacterized protein</fullName>
    </submittedName>
</protein>
<sequence>MCKVRKKEVVEKINDYLKGKVSKGEASAWAIKKLTEECFHVEDILIEDAITALSLLHDEDERFDTAQEDLIFFRDCLLGEKSYGIKLEFLSLTPEQKSK</sequence>
<name>A0A1E3XA05_9BACT</name>